<keyword evidence="1 2" id="KW-0238">DNA-binding</keyword>
<evidence type="ECO:0000313" key="5">
    <source>
        <dbReference type="Proteomes" id="UP001316087"/>
    </source>
</evidence>
<comment type="caution">
    <text evidence="2">Lacks conserved residue(s) required for the propagation of feature annotation.</text>
</comment>
<dbReference type="Proteomes" id="UP001316087">
    <property type="component" value="Unassembled WGS sequence"/>
</dbReference>
<name>A0ABS9U9E2_9BACL</name>
<dbReference type="Pfam" id="PF00436">
    <property type="entry name" value="SSB"/>
    <property type="match status" value="1"/>
</dbReference>
<dbReference type="InterPro" id="IPR000424">
    <property type="entry name" value="Primosome_PriB/ssb"/>
</dbReference>
<proteinExistence type="inferred from homology"/>
<protein>
    <recommendedName>
        <fullName evidence="2 3">Single-stranded DNA-binding protein</fullName>
        <shortName evidence="2">SSB</shortName>
    </recommendedName>
</protein>
<dbReference type="EMBL" id="JAKZFC010000001">
    <property type="protein sequence ID" value="MCH7320588.1"/>
    <property type="molecule type" value="Genomic_DNA"/>
</dbReference>
<reference evidence="4 5" key="1">
    <citation type="submission" date="2022-03" db="EMBL/GenBank/DDBJ databases">
        <authorList>
            <person name="Jo J.-H."/>
            <person name="Im W.-T."/>
        </authorList>
    </citation>
    <scope>NUCLEOTIDE SEQUENCE [LARGE SCALE GENOMIC DNA]</scope>
    <source>
        <strain evidence="4 5">MA9</strain>
    </source>
</reference>
<keyword evidence="5" id="KW-1185">Reference proteome</keyword>
<dbReference type="HAMAP" id="MF_00984">
    <property type="entry name" value="SSB"/>
    <property type="match status" value="1"/>
</dbReference>
<organism evidence="4 5">
    <name type="scientific">Solibacillus palustris</name>
    <dbReference type="NCBI Taxonomy" id="2908203"/>
    <lineage>
        <taxon>Bacteria</taxon>
        <taxon>Bacillati</taxon>
        <taxon>Bacillota</taxon>
        <taxon>Bacilli</taxon>
        <taxon>Bacillales</taxon>
        <taxon>Caryophanaceae</taxon>
        <taxon>Solibacillus</taxon>
    </lineage>
</organism>
<dbReference type="PANTHER" id="PTHR10302">
    <property type="entry name" value="SINGLE-STRANDED DNA-BINDING PROTEIN"/>
    <property type="match status" value="1"/>
</dbReference>
<dbReference type="PROSITE" id="PS50935">
    <property type="entry name" value="SSB"/>
    <property type="match status" value="1"/>
</dbReference>
<accession>A0ABS9U9E2</accession>
<evidence type="ECO:0000256" key="2">
    <source>
        <dbReference type="HAMAP-Rule" id="MF_00984"/>
    </source>
</evidence>
<sequence>MNHVGIVGRTTKDLSLRQLSEGRIQTTFTVAINRQYKNSEGVNEADFVQCIAWGKLAERLIKYCGKGSLIGIKGRLQTGSYINRENQKVFTTDVVAEEIRFYAMKPVTNTTEAPSIPKDFVLPEQESELVKSL</sequence>
<dbReference type="CDD" id="cd04496">
    <property type="entry name" value="SSB_OBF"/>
    <property type="match status" value="1"/>
</dbReference>
<dbReference type="PANTHER" id="PTHR10302:SF27">
    <property type="entry name" value="SINGLE-STRANDED DNA-BINDING PROTEIN"/>
    <property type="match status" value="1"/>
</dbReference>
<evidence type="ECO:0000256" key="3">
    <source>
        <dbReference type="RuleBase" id="RU000524"/>
    </source>
</evidence>
<dbReference type="InterPro" id="IPR012340">
    <property type="entry name" value="NA-bd_OB-fold"/>
</dbReference>
<evidence type="ECO:0000256" key="1">
    <source>
        <dbReference type="ARBA" id="ARBA00023125"/>
    </source>
</evidence>
<dbReference type="InterPro" id="IPR011344">
    <property type="entry name" value="ssDNA-bd"/>
</dbReference>
<gene>
    <name evidence="4" type="ORF">LZ480_01705</name>
</gene>
<dbReference type="NCBIfam" id="TIGR00621">
    <property type="entry name" value="ssb"/>
    <property type="match status" value="1"/>
</dbReference>
<dbReference type="SUPFAM" id="SSF50249">
    <property type="entry name" value="Nucleic acid-binding proteins"/>
    <property type="match status" value="1"/>
</dbReference>
<evidence type="ECO:0000313" key="4">
    <source>
        <dbReference type="EMBL" id="MCH7320588.1"/>
    </source>
</evidence>
<dbReference type="RefSeq" id="WP_241367602.1">
    <property type="nucleotide sequence ID" value="NZ_JAKZFC010000001.1"/>
</dbReference>
<comment type="caution">
    <text evidence="4">The sequence shown here is derived from an EMBL/GenBank/DDBJ whole genome shotgun (WGS) entry which is preliminary data.</text>
</comment>
<dbReference type="Gene3D" id="2.40.50.140">
    <property type="entry name" value="Nucleic acid-binding proteins"/>
    <property type="match status" value="1"/>
</dbReference>
<comment type="subunit">
    <text evidence="2">Homotetramer.</text>
</comment>
<dbReference type="GO" id="GO:0003677">
    <property type="term" value="F:DNA binding"/>
    <property type="evidence" value="ECO:0007669"/>
    <property type="project" value="UniProtKB-KW"/>
</dbReference>